<keyword evidence="3" id="KW-1185">Reference proteome</keyword>
<organism evidence="2 3">
    <name type="scientific">Phytophthora sojae (strain P6497)</name>
    <name type="common">Soybean stem and root rot agent</name>
    <name type="synonym">Phytophthora megasperma f. sp. glycines</name>
    <dbReference type="NCBI Taxonomy" id="1094619"/>
    <lineage>
        <taxon>Eukaryota</taxon>
        <taxon>Sar</taxon>
        <taxon>Stramenopiles</taxon>
        <taxon>Oomycota</taxon>
        <taxon>Peronosporomycetes</taxon>
        <taxon>Peronosporales</taxon>
        <taxon>Peronosporaceae</taxon>
        <taxon>Phytophthora</taxon>
    </lineage>
</organism>
<protein>
    <submittedName>
        <fullName evidence="2">Uncharacterized protein</fullName>
    </submittedName>
</protein>
<dbReference type="InParanoid" id="G5A0X1"/>
<feature type="compositionally biased region" description="Polar residues" evidence="1">
    <location>
        <begin position="16"/>
        <end position="25"/>
    </location>
</feature>
<evidence type="ECO:0000256" key="1">
    <source>
        <dbReference type="SAM" id="MobiDB-lite"/>
    </source>
</evidence>
<dbReference type="GeneID" id="20651003"/>
<reference evidence="2 3" key="1">
    <citation type="journal article" date="2006" name="Science">
        <title>Phytophthora genome sequences uncover evolutionary origins and mechanisms of pathogenesis.</title>
        <authorList>
            <person name="Tyler B.M."/>
            <person name="Tripathy S."/>
            <person name="Zhang X."/>
            <person name="Dehal P."/>
            <person name="Jiang R.H."/>
            <person name="Aerts A."/>
            <person name="Arredondo F.D."/>
            <person name="Baxter L."/>
            <person name="Bensasson D."/>
            <person name="Beynon J.L."/>
            <person name="Chapman J."/>
            <person name="Damasceno C.M."/>
            <person name="Dorrance A.E."/>
            <person name="Dou D."/>
            <person name="Dickerman A.W."/>
            <person name="Dubchak I.L."/>
            <person name="Garbelotto M."/>
            <person name="Gijzen M."/>
            <person name="Gordon S.G."/>
            <person name="Govers F."/>
            <person name="Grunwald N.J."/>
            <person name="Huang W."/>
            <person name="Ivors K.L."/>
            <person name="Jones R.W."/>
            <person name="Kamoun S."/>
            <person name="Krampis K."/>
            <person name="Lamour K.H."/>
            <person name="Lee M.K."/>
            <person name="McDonald W.H."/>
            <person name="Medina M."/>
            <person name="Meijer H.J."/>
            <person name="Nordberg E.K."/>
            <person name="Maclean D.J."/>
            <person name="Ospina-Giraldo M.D."/>
            <person name="Morris P.F."/>
            <person name="Phuntumart V."/>
            <person name="Putnam N.H."/>
            <person name="Rash S."/>
            <person name="Rose J.K."/>
            <person name="Sakihama Y."/>
            <person name="Salamov A.A."/>
            <person name="Savidor A."/>
            <person name="Scheuring C.F."/>
            <person name="Smith B.M."/>
            <person name="Sobral B.W."/>
            <person name="Terry A."/>
            <person name="Torto-Alalibo T.A."/>
            <person name="Win J."/>
            <person name="Xu Z."/>
            <person name="Zhang H."/>
            <person name="Grigoriev I.V."/>
            <person name="Rokhsar D.S."/>
            <person name="Boore J.L."/>
        </authorList>
    </citation>
    <scope>NUCLEOTIDE SEQUENCE [LARGE SCALE GENOMIC DNA]</scope>
    <source>
        <strain evidence="2 3">P6497</strain>
    </source>
</reference>
<proteinExistence type="predicted"/>
<sequence>SDSVDSDVVPVEDLGNNETPVSAVTSGMKRKSDAPERPTQHKKNSRRTLNEADNPVIEDNSVEDEAELQLLAIEARRLDFEVAKWKQQQALR</sequence>
<accession>G5A0X1</accession>
<dbReference type="Proteomes" id="UP000002640">
    <property type="component" value="Unassembled WGS sequence"/>
</dbReference>
<name>G5A0X1_PHYSP</name>
<dbReference type="AlphaFoldDB" id="G5A0X1"/>
<evidence type="ECO:0000313" key="3">
    <source>
        <dbReference type="Proteomes" id="UP000002640"/>
    </source>
</evidence>
<gene>
    <name evidence="2" type="ORF">PHYSODRAFT_388340</name>
</gene>
<dbReference type="EMBL" id="JH159158">
    <property type="protein sequence ID" value="EGZ10603.1"/>
    <property type="molecule type" value="Genomic_DNA"/>
</dbReference>
<feature type="region of interest" description="Disordered" evidence="1">
    <location>
        <begin position="1"/>
        <end position="60"/>
    </location>
</feature>
<dbReference type="RefSeq" id="XP_009533348.1">
    <property type="nucleotide sequence ID" value="XM_009535053.1"/>
</dbReference>
<feature type="compositionally biased region" description="Basic and acidic residues" evidence="1">
    <location>
        <begin position="30"/>
        <end position="39"/>
    </location>
</feature>
<evidence type="ECO:0000313" key="2">
    <source>
        <dbReference type="EMBL" id="EGZ10603.1"/>
    </source>
</evidence>
<feature type="non-terminal residue" evidence="2">
    <location>
        <position position="92"/>
    </location>
</feature>
<feature type="non-terminal residue" evidence="2">
    <location>
        <position position="1"/>
    </location>
</feature>
<dbReference type="KEGG" id="psoj:PHYSODRAFT_388340"/>